<comment type="caution">
    <text evidence="2">The sequence shown here is derived from an EMBL/GenBank/DDBJ whole genome shotgun (WGS) entry which is preliminary data.</text>
</comment>
<reference evidence="2 3" key="1">
    <citation type="submission" date="2019-12" db="EMBL/GenBank/DDBJ databases">
        <title>Novel species isolated from a subtropical stream in China.</title>
        <authorList>
            <person name="Lu H."/>
        </authorList>
    </citation>
    <scope>NUCLEOTIDE SEQUENCE [LARGE SCALE GENOMIC DNA]</scope>
    <source>
        <strain evidence="2 3">FT107W</strain>
    </source>
</reference>
<gene>
    <name evidence="2" type="ORF">GTP81_17100</name>
</gene>
<accession>A0A845HIA3</accession>
<dbReference type="Proteomes" id="UP000484875">
    <property type="component" value="Unassembled WGS sequence"/>
</dbReference>
<feature type="chain" id="PRO_5032867160" evidence="1">
    <location>
        <begin position="24"/>
        <end position="148"/>
    </location>
</feature>
<keyword evidence="3" id="KW-1185">Reference proteome</keyword>
<sequence>MMKKLHSVMALLVLAAAPLCASAADKMVKLPIAGAMAANNAQQRLDVGVKFYFADQPTPKVQTKITSDRTSLRTNGFGKSAETACNWVFLSAMLSLQKRAQEVGADAVVNIVSNFNDKEMASQTEFECADGAIMAGVALKGDFVKFAK</sequence>
<name>A0A845HIA3_9BURK</name>
<proteinExistence type="predicted"/>
<dbReference type="AlphaFoldDB" id="A0A845HIA3"/>
<evidence type="ECO:0000256" key="1">
    <source>
        <dbReference type="SAM" id="SignalP"/>
    </source>
</evidence>
<organism evidence="2 3">
    <name type="scientific">Duganella vulcania</name>
    <dbReference type="NCBI Taxonomy" id="2692166"/>
    <lineage>
        <taxon>Bacteria</taxon>
        <taxon>Pseudomonadati</taxon>
        <taxon>Pseudomonadota</taxon>
        <taxon>Betaproteobacteria</taxon>
        <taxon>Burkholderiales</taxon>
        <taxon>Oxalobacteraceae</taxon>
        <taxon>Telluria group</taxon>
        <taxon>Duganella</taxon>
    </lineage>
</organism>
<keyword evidence="1" id="KW-0732">Signal</keyword>
<dbReference type="EMBL" id="WWCV01000030">
    <property type="protein sequence ID" value="MYN18471.1"/>
    <property type="molecule type" value="Genomic_DNA"/>
</dbReference>
<feature type="signal peptide" evidence="1">
    <location>
        <begin position="1"/>
        <end position="23"/>
    </location>
</feature>
<protein>
    <submittedName>
        <fullName evidence="2">Excinuclease ATPase subunit</fullName>
    </submittedName>
</protein>
<evidence type="ECO:0000313" key="2">
    <source>
        <dbReference type="EMBL" id="MYN18471.1"/>
    </source>
</evidence>
<evidence type="ECO:0000313" key="3">
    <source>
        <dbReference type="Proteomes" id="UP000484875"/>
    </source>
</evidence>